<comment type="caution">
    <text evidence="2">The sequence shown here is derived from an EMBL/GenBank/DDBJ whole genome shotgun (WGS) entry which is preliminary data.</text>
</comment>
<dbReference type="Gene3D" id="1.10.10.2590">
    <property type="entry name" value="BEN domain"/>
    <property type="match status" value="1"/>
</dbReference>
<accession>A0A553NAF3</accession>
<evidence type="ECO:0000313" key="3">
    <source>
        <dbReference type="Proteomes" id="UP000316079"/>
    </source>
</evidence>
<evidence type="ECO:0000313" key="2">
    <source>
        <dbReference type="EMBL" id="TRY62424.1"/>
    </source>
</evidence>
<dbReference type="InterPro" id="IPR053072">
    <property type="entry name" value="BEN_domain_protein_7"/>
</dbReference>
<keyword evidence="3" id="KW-1185">Reference proteome</keyword>
<sequence length="412" mass="46381">MELAERKRSRKSPSFKLVSDADTRHLTNIMTENDTDGESPGSAESQGSWVEALHALCVSVWLGDDGMEIKKQVTGMMHLLNDKTGRIYQRVAWDGESIKQEPQEDALSPPVNLPSDHLQYVWSSVFPLVHSQYRTHSRTQWMLNNSKEKDTALPRMPAAMETDSSCCMCNCKSTLQAILLELRTMRKLLQTQRGTEDKQCSCISRSPSRRSISRRRSQKWRLGQRGAVMTPHSKIARTSTPAEPVTVEECDQSVSYTVHSDVGVSDNSLSRSHSSSEPEVQLADNYKVFIPKAQLDSILLNYTRSGSLLFRKLVCAFFDDTTLANSLPNGKRKRGLNDTRKGLDQNTVGAIKVFTEKYCRTHGIVKLPGPRDWVQILQDQIKLARRRLKRGAADQKTNSLGALDTARDQMNL</sequence>
<dbReference type="Proteomes" id="UP000316079">
    <property type="component" value="Unassembled WGS sequence"/>
</dbReference>
<organism evidence="2 3">
    <name type="scientific">Danionella cerebrum</name>
    <dbReference type="NCBI Taxonomy" id="2873325"/>
    <lineage>
        <taxon>Eukaryota</taxon>
        <taxon>Metazoa</taxon>
        <taxon>Chordata</taxon>
        <taxon>Craniata</taxon>
        <taxon>Vertebrata</taxon>
        <taxon>Euteleostomi</taxon>
        <taxon>Actinopterygii</taxon>
        <taxon>Neopterygii</taxon>
        <taxon>Teleostei</taxon>
        <taxon>Ostariophysi</taxon>
        <taxon>Cypriniformes</taxon>
        <taxon>Danionidae</taxon>
        <taxon>Danioninae</taxon>
        <taxon>Danionella</taxon>
    </lineage>
</organism>
<dbReference type="InterPro" id="IPR018379">
    <property type="entry name" value="BEN_domain"/>
</dbReference>
<dbReference type="Pfam" id="PF10523">
    <property type="entry name" value="BEN"/>
    <property type="match status" value="1"/>
</dbReference>
<dbReference type="STRING" id="623744.A0A553NAF3"/>
<gene>
    <name evidence="2" type="ORF">DNTS_031831</name>
</gene>
<dbReference type="OrthoDB" id="9944532at2759"/>
<evidence type="ECO:0000259" key="1">
    <source>
        <dbReference type="PROSITE" id="PS51457"/>
    </source>
</evidence>
<feature type="domain" description="BEN" evidence="1">
    <location>
        <begin position="285"/>
        <end position="390"/>
    </location>
</feature>
<dbReference type="PANTHER" id="PTHR35068">
    <property type="entry name" value="BEN DOMAIN-CONTAINING PROTEIN 7"/>
    <property type="match status" value="1"/>
</dbReference>
<dbReference type="AlphaFoldDB" id="A0A553NAF3"/>
<dbReference type="EMBL" id="SRMA01027005">
    <property type="protein sequence ID" value="TRY62424.1"/>
    <property type="molecule type" value="Genomic_DNA"/>
</dbReference>
<name>A0A553NAF3_9TELE</name>
<proteinExistence type="predicted"/>
<dbReference type="PANTHER" id="PTHR35068:SF1">
    <property type="entry name" value="BEN DOMAIN-CONTAINING PROTEIN 7"/>
    <property type="match status" value="1"/>
</dbReference>
<dbReference type="PROSITE" id="PS51457">
    <property type="entry name" value="BEN"/>
    <property type="match status" value="1"/>
</dbReference>
<dbReference type="SMART" id="SM01025">
    <property type="entry name" value="BEN"/>
    <property type="match status" value="1"/>
</dbReference>
<protein>
    <recommendedName>
        <fullName evidence="1">BEN domain-containing protein</fullName>
    </recommendedName>
</protein>
<reference evidence="2 3" key="1">
    <citation type="journal article" date="2019" name="Sci. Data">
        <title>Hybrid genome assembly and annotation of Danionella translucida.</title>
        <authorList>
            <person name="Kadobianskyi M."/>
            <person name="Schulze L."/>
            <person name="Schuelke M."/>
            <person name="Judkewitz B."/>
        </authorList>
    </citation>
    <scope>NUCLEOTIDE SEQUENCE [LARGE SCALE GENOMIC DNA]</scope>
    <source>
        <strain evidence="2 3">Bolton</strain>
    </source>
</reference>
<dbReference type="GO" id="GO:0003677">
    <property type="term" value="F:DNA binding"/>
    <property type="evidence" value="ECO:0007669"/>
    <property type="project" value="InterPro"/>
</dbReference>